<dbReference type="Gene3D" id="3.40.140.10">
    <property type="entry name" value="Cytidine Deaminase, domain 2"/>
    <property type="match status" value="1"/>
</dbReference>
<keyword evidence="3 8" id="KW-0479">Metal-binding</keyword>
<evidence type="ECO:0000256" key="4">
    <source>
        <dbReference type="ARBA" id="ARBA00022727"/>
    </source>
</evidence>
<protein>
    <submittedName>
        <fullName evidence="10">Cytidine deaminase</fullName>
    </submittedName>
</protein>
<comment type="caution">
    <text evidence="10">The sequence shown here is derived from an EMBL/GenBank/DDBJ whole genome shotgun (WGS) entry which is preliminary data.</text>
</comment>
<keyword evidence="4" id="KW-0545">Nucleotide biosynthesis</keyword>
<dbReference type="GO" id="GO:0006220">
    <property type="term" value="P:pyrimidine nucleotide metabolic process"/>
    <property type="evidence" value="ECO:0007669"/>
    <property type="project" value="InterPro"/>
</dbReference>
<evidence type="ECO:0000256" key="1">
    <source>
        <dbReference type="ARBA" id="ARBA00001947"/>
    </source>
</evidence>
<feature type="binding site" evidence="8">
    <location>
        <position position="80"/>
    </location>
    <ligand>
        <name>Zn(2+)</name>
        <dbReference type="ChEBI" id="CHEBI:29105"/>
        <note>catalytic</note>
    </ligand>
</feature>
<sequence>MTAKKRDNYLSWDEAFMQIANLIGQRSKDPNSQVGAVIVDGNKIVVALGYNGFPRGISDDKLPWSREGDFLDTKYAYVIHAEENAIYNANKPTQGCTLYTNLFPCNECAKTIIQSGIKEIIYESDRYHDQPNMVASRKLLDEAGVKYRQYSPEYELKLEKK</sequence>
<evidence type="ECO:0000256" key="3">
    <source>
        <dbReference type="ARBA" id="ARBA00022723"/>
    </source>
</evidence>
<dbReference type="GO" id="GO:0008270">
    <property type="term" value="F:zinc ion binding"/>
    <property type="evidence" value="ECO:0007669"/>
    <property type="project" value="InterPro"/>
</dbReference>
<feature type="domain" description="CMP/dCMP-type deaminase" evidence="9">
    <location>
        <begin position="11"/>
        <end position="147"/>
    </location>
</feature>
<dbReference type="GO" id="GO:0009165">
    <property type="term" value="P:nucleotide biosynthetic process"/>
    <property type="evidence" value="ECO:0007669"/>
    <property type="project" value="UniProtKB-KW"/>
</dbReference>
<dbReference type="InterPro" id="IPR016193">
    <property type="entry name" value="Cytidine_deaminase-like"/>
</dbReference>
<evidence type="ECO:0000313" key="10">
    <source>
        <dbReference type="EMBL" id="PIS05622.1"/>
    </source>
</evidence>
<keyword evidence="5" id="KW-0378">Hydrolase</keyword>
<evidence type="ECO:0000313" key="11">
    <source>
        <dbReference type="Proteomes" id="UP000230935"/>
    </source>
</evidence>
<dbReference type="GO" id="GO:0004132">
    <property type="term" value="F:dCMP deaminase activity"/>
    <property type="evidence" value="ECO:0007669"/>
    <property type="project" value="InterPro"/>
</dbReference>
<dbReference type="InterPro" id="IPR016473">
    <property type="entry name" value="dCMP_deaminase"/>
</dbReference>
<reference evidence="11" key="1">
    <citation type="submission" date="2017-09" db="EMBL/GenBank/DDBJ databases">
        <title>Depth-based differentiation of microbial function through sediment-hosted aquifers and enrichment of novel symbionts in the deep terrestrial subsurface.</title>
        <authorList>
            <person name="Probst A.J."/>
            <person name="Ladd B."/>
            <person name="Jarett J.K."/>
            <person name="Geller-Mcgrath D.E."/>
            <person name="Sieber C.M.K."/>
            <person name="Emerson J.B."/>
            <person name="Anantharaman K."/>
            <person name="Thomas B.C."/>
            <person name="Malmstrom R."/>
            <person name="Stieglmeier M."/>
            <person name="Klingl A."/>
            <person name="Woyke T."/>
            <person name="Ryan C.M."/>
            <person name="Banfield J.F."/>
        </authorList>
    </citation>
    <scope>NUCLEOTIDE SEQUENCE [LARGE SCALE GENOMIC DNA]</scope>
</reference>
<feature type="binding site" evidence="8">
    <location>
        <position position="105"/>
    </location>
    <ligand>
        <name>Zn(2+)</name>
        <dbReference type="ChEBI" id="CHEBI:29105"/>
        <note>catalytic</note>
    </ligand>
</feature>
<dbReference type="Pfam" id="PF00383">
    <property type="entry name" value="dCMP_cyt_deam_1"/>
    <property type="match status" value="1"/>
</dbReference>
<dbReference type="PROSITE" id="PS51747">
    <property type="entry name" value="CYT_DCMP_DEAMINASES_2"/>
    <property type="match status" value="1"/>
</dbReference>
<dbReference type="GO" id="GO:0005737">
    <property type="term" value="C:cytoplasm"/>
    <property type="evidence" value="ECO:0007669"/>
    <property type="project" value="TreeGrafter"/>
</dbReference>
<evidence type="ECO:0000256" key="8">
    <source>
        <dbReference type="PIRSR" id="PIRSR006019-2"/>
    </source>
</evidence>
<dbReference type="PANTHER" id="PTHR11086:SF18">
    <property type="entry name" value="DEOXYCYTIDYLATE DEAMINASE"/>
    <property type="match status" value="1"/>
</dbReference>
<dbReference type="AlphaFoldDB" id="A0A2H0W2M5"/>
<evidence type="ECO:0000256" key="6">
    <source>
        <dbReference type="ARBA" id="ARBA00022833"/>
    </source>
</evidence>
<feature type="binding site" evidence="8">
    <location>
        <position position="108"/>
    </location>
    <ligand>
        <name>Zn(2+)</name>
        <dbReference type="ChEBI" id="CHEBI:29105"/>
        <note>catalytic</note>
    </ligand>
</feature>
<proteinExistence type="inferred from homology"/>
<dbReference type="InterPro" id="IPR016192">
    <property type="entry name" value="APOBEC/CMP_deaminase_Zn-bd"/>
</dbReference>
<accession>A0A2H0W2M5</accession>
<dbReference type="SUPFAM" id="SSF53927">
    <property type="entry name" value="Cytidine deaminase-like"/>
    <property type="match status" value="1"/>
</dbReference>
<comment type="cofactor">
    <cofactor evidence="1 8">
        <name>Zn(2+)</name>
        <dbReference type="ChEBI" id="CHEBI:29105"/>
    </cofactor>
</comment>
<evidence type="ECO:0000256" key="7">
    <source>
        <dbReference type="PIRSR" id="PIRSR006019-1"/>
    </source>
</evidence>
<keyword evidence="6 8" id="KW-0862">Zinc</keyword>
<feature type="active site" description="Proton donor" evidence="7">
    <location>
        <position position="82"/>
    </location>
</feature>
<comment type="similarity">
    <text evidence="2">Belongs to the cytidine and deoxycytidylate deaminase family.</text>
</comment>
<name>A0A2H0W2M5_9BACT</name>
<evidence type="ECO:0000256" key="5">
    <source>
        <dbReference type="ARBA" id="ARBA00022801"/>
    </source>
</evidence>
<evidence type="ECO:0000259" key="9">
    <source>
        <dbReference type="PROSITE" id="PS51747"/>
    </source>
</evidence>
<evidence type="ECO:0000256" key="2">
    <source>
        <dbReference type="ARBA" id="ARBA00006576"/>
    </source>
</evidence>
<dbReference type="InterPro" id="IPR035105">
    <property type="entry name" value="Deoxycytidylate_deaminase_dom"/>
</dbReference>
<dbReference type="InterPro" id="IPR002125">
    <property type="entry name" value="CMP_dCMP_dom"/>
</dbReference>
<dbReference type="FunFam" id="3.40.140.10:FF:000021">
    <property type="entry name" value="Deoxycytidylate deaminase"/>
    <property type="match status" value="1"/>
</dbReference>
<dbReference type="EMBL" id="PEZZ01000001">
    <property type="protein sequence ID" value="PIS05622.1"/>
    <property type="molecule type" value="Genomic_DNA"/>
</dbReference>
<dbReference type="PIRSF" id="PIRSF006019">
    <property type="entry name" value="dCMP_deaminase"/>
    <property type="match status" value="1"/>
</dbReference>
<gene>
    <name evidence="10" type="ORF">COT81_00040</name>
</gene>
<dbReference type="Proteomes" id="UP000230935">
    <property type="component" value="Unassembled WGS sequence"/>
</dbReference>
<dbReference type="PROSITE" id="PS00903">
    <property type="entry name" value="CYT_DCMP_DEAMINASES_1"/>
    <property type="match status" value="1"/>
</dbReference>
<dbReference type="CDD" id="cd01286">
    <property type="entry name" value="deoxycytidylate_deaminase"/>
    <property type="match status" value="1"/>
</dbReference>
<organism evidence="10 11">
    <name type="scientific">Candidatus Buchananbacteria bacterium CG10_big_fil_rev_8_21_14_0_10_42_9</name>
    <dbReference type="NCBI Taxonomy" id="1974526"/>
    <lineage>
        <taxon>Bacteria</taxon>
        <taxon>Candidatus Buchananiibacteriota</taxon>
    </lineage>
</organism>
<dbReference type="InterPro" id="IPR015517">
    <property type="entry name" value="dCMP_deaminase-rel"/>
</dbReference>
<dbReference type="PANTHER" id="PTHR11086">
    <property type="entry name" value="DEOXYCYTIDYLATE DEAMINASE-RELATED"/>
    <property type="match status" value="1"/>
</dbReference>